<feature type="transmembrane region" description="Helical" evidence="8">
    <location>
        <begin position="20"/>
        <end position="46"/>
    </location>
</feature>
<feature type="transmembrane region" description="Helical" evidence="8">
    <location>
        <begin position="208"/>
        <end position="228"/>
    </location>
</feature>
<feature type="transmembrane region" description="Helical" evidence="8">
    <location>
        <begin position="116"/>
        <end position="136"/>
    </location>
</feature>
<feature type="transmembrane region" description="Helical" evidence="8">
    <location>
        <begin position="415"/>
        <end position="434"/>
    </location>
</feature>
<dbReference type="PANTHER" id="PTHR42718">
    <property type="entry name" value="MAJOR FACILITATOR SUPERFAMILY MULTIDRUG TRANSPORTER MFSC"/>
    <property type="match status" value="1"/>
</dbReference>
<dbReference type="RefSeq" id="WP_037043424.1">
    <property type="nucleotide sequence ID" value="NZ_BAAAUZ010000011.1"/>
</dbReference>
<evidence type="ECO:0000313" key="10">
    <source>
        <dbReference type="EMBL" id="GLL10008.1"/>
    </source>
</evidence>
<feature type="transmembrane region" description="Helical" evidence="8">
    <location>
        <begin position="148"/>
        <end position="168"/>
    </location>
</feature>
<evidence type="ECO:0000256" key="1">
    <source>
        <dbReference type="ARBA" id="ARBA00004651"/>
    </source>
</evidence>
<keyword evidence="6 8" id="KW-1133">Transmembrane helix</keyword>
<evidence type="ECO:0000256" key="8">
    <source>
        <dbReference type="SAM" id="Phobius"/>
    </source>
</evidence>
<dbReference type="InterPro" id="IPR020846">
    <property type="entry name" value="MFS_dom"/>
</dbReference>
<feature type="domain" description="Major facilitator superfamily (MFS) profile" evidence="9">
    <location>
        <begin position="20"/>
        <end position="470"/>
    </location>
</feature>
<dbReference type="InterPro" id="IPR004638">
    <property type="entry name" value="EmrB-like"/>
</dbReference>
<keyword evidence="11" id="KW-1185">Reference proteome</keyword>
<comment type="caution">
    <text evidence="10">The sequence shown here is derived from an EMBL/GenBank/DDBJ whole genome shotgun (WGS) entry which is preliminary data.</text>
</comment>
<feature type="transmembrane region" description="Helical" evidence="8">
    <location>
        <begin position="278"/>
        <end position="303"/>
    </location>
</feature>
<feature type="transmembrane region" description="Helical" evidence="8">
    <location>
        <begin position="370"/>
        <end position="394"/>
    </location>
</feature>
<dbReference type="GO" id="GO:0005886">
    <property type="term" value="C:plasma membrane"/>
    <property type="evidence" value="ECO:0007669"/>
    <property type="project" value="UniProtKB-SubCell"/>
</dbReference>
<dbReference type="EMBL" id="BSFQ01000003">
    <property type="protein sequence ID" value="GLL10008.1"/>
    <property type="molecule type" value="Genomic_DNA"/>
</dbReference>
<feature type="transmembrane region" description="Helical" evidence="8">
    <location>
        <begin position="344"/>
        <end position="364"/>
    </location>
</feature>
<organism evidence="10 11">
    <name type="scientific">Pseudonocardia halophobica</name>
    <dbReference type="NCBI Taxonomy" id="29401"/>
    <lineage>
        <taxon>Bacteria</taxon>
        <taxon>Bacillati</taxon>
        <taxon>Actinomycetota</taxon>
        <taxon>Actinomycetes</taxon>
        <taxon>Pseudonocardiales</taxon>
        <taxon>Pseudonocardiaceae</taxon>
        <taxon>Pseudonocardia</taxon>
    </lineage>
</organism>
<comment type="subcellular location">
    <subcellularLocation>
        <location evidence="1">Cell membrane</location>
        <topology evidence="1">Multi-pass membrane protein</topology>
    </subcellularLocation>
</comment>
<evidence type="ECO:0000256" key="4">
    <source>
        <dbReference type="ARBA" id="ARBA00022475"/>
    </source>
</evidence>
<reference evidence="10" key="2">
    <citation type="submission" date="2023-01" db="EMBL/GenBank/DDBJ databases">
        <authorList>
            <person name="Sun Q."/>
            <person name="Evtushenko L."/>
        </authorList>
    </citation>
    <scope>NUCLEOTIDE SEQUENCE</scope>
    <source>
        <strain evidence="10">VKM Ac-1069</strain>
    </source>
</reference>
<dbReference type="Gene3D" id="1.20.1250.20">
    <property type="entry name" value="MFS general substrate transporter like domains"/>
    <property type="match status" value="1"/>
</dbReference>
<dbReference type="InterPro" id="IPR036259">
    <property type="entry name" value="MFS_trans_sf"/>
</dbReference>
<evidence type="ECO:0000256" key="7">
    <source>
        <dbReference type="ARBA" id="ARBA00023136"/>
    </source>
</evidence>
<dbReference type="AlphaFoldDB" id="A0A9W6KZ28"/>
<feature type="transmembrane region" description="Helical" evidence="8">
    <location>
        <begin position="174"/>
        <end position="196"/>
    </location>
</feature>
<proteinExistence type="inferred from homology"/>
<dbReference type="NCBIfam" id="TIGR00711">
    <property type="entry name" value="efflux_EmrB"/>
    <property type="match status" value="1"/>
</dbReference>
<accession>A0A9W6KZ28</accession>
<dbReference type="Gene3D" id="1.20.1720.10">
    <property type="entry name" value="Multidrug resistance protein D"/>
    <property type="match status" value="1"/>
</dbReference>
<keyword evidence="4" id="KW-1003">Cell membrane</keyword>
<dbReference type="PRINTS" id="PR01036">
    <property type="entry name" value="TCRTETB"/>
</dbReference>
<feature type="transmembrane region" description="Helical" evidence="8">
    <location>
        <begin position="446"/>
        <end position="465"/>
    </location>
</feature>
<evidence type="ECO:0000313" key="11">
    <source>
        <dbReference type="Proteomes" id="UP001143463"/>
    </source>
</evidence>
<feature type="transmembrane region" description="Helical" evidence="8">
    <location>
        <begin position="58"/>
        <end position="78"/>
    </location>
</feature>
<dbReference type="Proteomes" id="UP001143463">
    <property type="component" value="Unassembled WGS sequence"/>
</dbReference>
<feature type="transmembrane region" description="Helical" evidence="8">
    <location>
        <begin position="240"/>
        <end position="258"/>
    </location>
</feature>
<dbReference type="PANTHER" id="PTHR42718:SF9">
    <property type="entry name" value="MAJOR FACILITATOR SUPERFAMILY MULTIDRUG TRANSPORTER MFSC"/>
    <property type="match status" value="1"/>
</dbReference>
<evidence type="ECO:0000256" key="2">
    <source>
        <dbReference type="ARBA" id="ARBA00008537"/>
    </source>
</evidence>
<dbReference type="GO" id="GO:0022857">
    <property type="term" value="F:transmembrane transporter activity"/>
    <property type="evidence" value="ECO:0007669"/>
    <property type="project" value="InterPro"/>
</dbReference>
<dbReference type="SUPFAM" id="SSF103473">
    <property type="entry name" value="MFS general substrate transporter"/>
    <property type="match status" value="1"/>
</dbReference>
<evidence type="ECO:0000256" key="3">
    <source>
        <dbReference type="ARBA" id="ARBA00022448"/>
    </source>
</evidence>
<dbReference type="InterPro" id="IPR011701">
    <property type="entry name" value="MFS"/>
</dbReference>
<reference evidence="10" key="1">
    <citation type="journal article" date="2014" name="Int. J. Syst. Evol. Microbiol.">
        <title>Complete genome sequence of Corynebacterium casei LMG S-19264T (=DSM 44701T), isolated from a smear-ripened cheese.</title>
        <authorList>
            <consortium name="US DOE Joint Genome Institute (JGI-PGF)"/>
            <person name="Walter F."/>
            <person name="Albersmeier A."/>
            <person name="Kalinowski J."/>
            <person name="Ruckert C."/>
        </authorList>
    </citation>
    <scope>NUCLEOTIDE SEQUENCE</scope>
    <source>
        <strain evidence="10">VKM Ac-1069</strain>
    </source>
</reference>
<keyword evidence="7 8" id="KW-0472">Membrane</keyword>
<evidence type="ECO:0000256" key="6">
    <source>
        <dbReference type="ARBA" id="ARBA00022989"/>
    </source>
</evidence>
<sequence length="478" mass="49451">MTAPDAPPSSVEVPRSASTVVWLLVGSAFVMILNETIMSVALPVLVTDLGITVGTAQWLTSGFLLTMSVVIPITGFLLQRLTPRTVFLASMSLFSLGTLISALAPGFGVLMTGRVVQALGTAVMIPLLMTTVIRLVPAERRGATMGTITVVIAVAPAVGPTISGVILSTLGWRWMFIVILPIALLALAAGATWLRLDSETRRIPLDWPSVVLSALAFGGLVFGLSSIGESARGEALLPPWAPTLIGLVALAVFVFRQLRLQREGRALLDLRPLGFRPFAVSLVLVVLGMMALFGVLILLPLYLQDVLGVSAFVTGLAVLPGGLVMGLLGPFVGRLYDRVGARPLVIPGTAVLALSLWGFTTVGASTPVPILIGMHVLLVIGLSFMFTPLMTDALGRLPGELDSHGSAILATLQQVAGAAGTALFVTLMVVFAATPGVAADVPGARAAFLCAAVIATVALPVSLLVGGKKQVAEAPAAA</sequence>
<evidence type="ECO:0000259" key="9">
    <source>
        <dbReference type="PROSITE" id="PS50850"/>
    </source>
</evidence>
<evidence type="ECO:0000256" key="5">
    <source>
        <dbReference type="ARBA" id="ARBA00022692"/>
    </source>
</evidence>
<feature type="transmembrane region" description="Helical" evidence="8">
    <location>
        <begin position="85"/>
        <end position="104"/>
    </location>
</feature>
<keyword evidence="3" id="KW-0813">Transport</keyword>
<dbReference type="Pfam" id="PF07690">
    <property type="entry name" value="MFS_1"/>
    <property type="match status" value="1"/>
</dbReference>
<gene>
    <name evidence="10" type="ORF">GCM10017577_11480</name>
</gene>
<dbReference type="CDD" id="cd17503">
    <property type="entry name" value="MFS_LmrB_MDR_like"/>
    <property type="match status" value="1"/>
</dbReference>
<feature type="transmembrane region" description="Helical" evidence="8">
    <location>
        <begin position="309"/>
        <end position="332"/>
    </location>
</feature>
<dbReference type="PROSITE" id="PS50850">
    <property type="entry name" value="MFS"/>
    <property type="match status" value="1"/>
</dbReference>
<keyword evidence="5 8" id="KW-0812">Transmembrane</keyword>
<name>A0A9W6KZ28_9PSEU</name>
<comment type="similarity">
    <text evidence="2">Belongs to the major facilitator superfamily. EmrB family.</text>
</comment>
<protein>
    <submittedName>
        <fullName evidence="10">MFS transporter</fullName>
    </submittedName>
</protein>